<reference evidence="3 4" key="1">
    <citation type="submission" date="2017-07" db="EMBL/GenBank/DDBJ databases">
        <title>Phylogenetic study on the rhizospheric bacterium Ochrobactrum sp. A44.</title>
        <authorList>
            <person name="Krzyzanowska D.M."/>
            <person name="Ossowicki A."/>
            <person name="Rajewska M."/>
            <person name="Maciag T."/>
            <person name="Kaczynski Z."/>
            <person name="Czerwicka M."/>
            <person name="Jafra S."/>
        </authorList>
    </citation>
    <scope>NUCLEOTIDE SEQUENCE [LARGE SCALE GENOMIC DNA]</scope>
    <source>
        <strain evidence="3 4">OgA9a</strain>
    </source>
</reference>
<dbReference type="SUPFAM" id="SSF52540">
    <property type="entry name" value="P-loop containing nucleoside triphosphate hydrolases"/>
    <property type="match status" value="1"/>
</dbReference>
<dbReference type="Proteomes" id="UP000216478">
    <property type="component" value="Unassembled WGS sequence"/>
</dbReference>
<sequence length="50" mass="5267">MSRISLQNLAKSYAAARAVENISLEIAQGEFLALLGPSGCGKTTTLRMIA</sequence>
<accession>A0A256FXP5</accession>
<keyword evidence="1" id="KW-0813">Transport</keyword>
<gene>
    <name evidence="3" type="ORF">CEV33_4822</name>
</gene>
<feature type="domain" description="ABC transporter" evidence="2">
    <location>
        <begin position="20"/>
        <end position="50"/>
    </location>
</feature>
<comment type="caution">
    <text evidence="3">The sequence shown here is derived from an EMBL/GenBank/DDBJ whole genome shotgun (WGS) entry which is preliminary data.</text>
</comment>
<evidence type="ECO:0000259" key="2">
    <source>
        <dbReference type="Pfam" id="PF00005"/>
    </source>
</evidence>
<evidence type="ECO:0000313" key="4">
    <source>
        <dbReference type="Proteomes" id="UP000216478"/>
    </source>
</evidence>
<dbReference type="InterPro" id="IPR003439">
    <property type="entry name" value="ABC_transporter-like_ATP-bd"/>
</dbReference>
<protein>
    <submittedName>
        <fullName evidence="3">Rad17 cell cycle checkpoint family protein</fullName>
    </submittedName>
</protein>
<dbReference type="PANTHER" id="PTHR42781:SF4">
    <property type="entry name" value="SPERMIDINE_PUTRESCINE IMPORT ATP-BINDING PROTEIN POTA"/>
    <property type="match status" value="1"/>
</dbReference>
<evidence type="ECO:0000256" key="1">
    <source>
        <dbReference type="ARBA" id="ARBA00022448"/>
    </source>
</evidence>
<name>A0A256FXP5_9HYPH</name>
<keyword evidence="4" id="KW-1185">Reference proteome</keyword>
<dbReference type="PANTHER" id="PTHR42781">
    <property type="entry name" value="SPERMIDINE/PUTRESCINE IMPORT ATP-BINDING PROTEIN POTA"/>
    <property type="match status" value="1"/>
</dbReference>
<dbReference type="Gene3D" id="3.40.50.300">
    <property type="entry name" value="P-loop containing nucleotide triphosphate hydrolases"/>
    <property type="match status" value="1"/>
</dbReference>
<dbReference type="GO" id="GO:0005524">
    <property type="term" value="F:ATP binding"/>
    <property type="evidence" value="ECO:0007669"/>
    <property type="project" value="InterPro"/>
</dbReference>
<dbReference type="InterPro" id="IPR027417">
    <property type="entry name" value="P-loop_NTPase"/>
</dbReference>
<proteinExistence type="predicted"/>
<dbReference type="AlphaFoldDB" id="A0A256FXP5"/>
<organism evidence="3 4">
    <name type="scientific">Brucella grignonensis</name>
    <dbReference type="NCBI Taxonomy" id="94627"/>
    <lineage>
        <taxon>Bacteria</taxon>
        <taxon>Pseudomonadati</taxon>
        <taxon>Pseudomonadota</taxon>
        <taxon>Alphaproteobacteria</taxon>
        <taxon>Hyphomicrobiales</taxon>
        <taxon>Brucellaceae</taxon>
        <taxon>Brucella/Ochrobactrum group</taxon>
        <taxon>Brucella</taxon>
    </lineage>
</organism>
<dbReference type="EMBL" id="NNRL01000112">
    <property type="protein sequence ID" value="OYR19623.1"/>
    <property type="molecule type" value="Genomic_DNA"/>
</dbReference>
<dbReference type="InterPro" id="IPR050093">
    <property type="entry name" value="ABC_SmlMolc_Importer"/>
</dbReference>
<dbReference type="Pfam" id="PF00005">
    <property type="entry name" value="ABC_tran"/>
    <property type="match status" value="1"/>
</dbReference>
<evidence type="ECO:0000313" key="3">
    <source>
        <dbReference type="EMBL" id="OYR19623.1"/>
    </source>
</evidence>
<dbReference type="GO" id="GO:0016887">
    <property type="term" value="F:ATP hydrolysis activity"/>
    <property type="evidence" value="ECO:0007669"/>
    <property type="project" value="InterPro"/>
</dbReference>